<evidence type="ECO:0000313" key="3">
    <source>
        <dbReference type="EMBL" id="CAB4904893.1"/>
    </source>
</evidence>
<evidence type="ECO:0000313" key="2">
    <source>
        <dbReference type="EMBL" id="CAB4820396.1"/>
    </source>
</evidence>
<dbReference type="AlphaFoldDB" id="A0A6J6VY81"/>
<reference evidence="1" key="1">
    <citation type="submission" date="2020-05" db="EMBL/GenBank/DDBJ databases">
        <authorList>
            <person name="Chiriac C."/>
            <person name="Salcher M."/>
            <person name="Ghai R."/>
            <person name="Kavagutti S V."/>
        </authorList>
    </citation>
    <scope>NUCLEOTIDE SEQUENCE</scope>
</reference>
<sequence>MLSQSPEVTAANAVFSTQLVDGDMIASIAVTPGRVGNNEIHVTISTPGGSLSPVDNITMRLTLPGSEVPTITAAVSELGPNHFVGTLSILTPGTWNLEILVQPDPSTSTRFSTDVPIS</sequence>
<organism evidence="1">
    <name type="scientific">freshwater metagenome</name>
    <dbReference type="NCBI Taxonomy" id="449393"/>
    <lineage>
        <taxon>unclassified sequences</taxon>
        <taxon>metagenomes</taxon>
        <taxon>ecological metagenomes</taxon>
    </lineage>
</organism>
<dbReference type="EMBL" id="CAEZZP010000077">
    <property type="protein sequence ID" value="CAB4777110.1"/>
    <property type="molecule type" value="Genomic_DNA"/>
</dbReference>
<protein>
    <submittedName>
        <fullName evidence="1">Unannotated protein</fullName>
    </submittedName>
</protein>
<accession>A0A6J6VY81</accession>
<dbReference type="EMBL" id="CAFAAL010000235">
    <property type="protein sequence ID" value="CAB4820396.1"/>
    <property type="molecule type" value="Genomic_DNA"/>
</dbReference>
<name>A0A6J6VY81_9ZZZZ</name>
<gene>
    <name evidence="1" type="ORF">UFOPK2880_01182</name>
    <name evidence="2" type="ORF">UFOPK3004_01796</name>
    <name evidence="3" type="ORF">UFOPK3494_01143</name>
    <name evidence="4" type="ORF">UFOPK4134_01330</name>
</gene>
<evidence type="ECO:0000313" key="4">
    <source>
        <dbReference type="EMBL" id="CAB5034365.1"/>
    </source>
</evidence>
<evidence type="ECO:0000313" key="1">
    <source>
        <dbReference type="EMBL" id="CAB4777110.1"/>
    </source>
</evidence>
<dbReference type="EMBL" id="CAFBPS010000115">
    <property type="protein sequence ID" value="CAB5034365.1"/>
    <property type="molecule type" value="Genomic_DNA"/>
</dbReference>
<dbReference type="EMBL" id="CAFBMF010000076">
    <property type="protein sequence ID" value="CAB4904893.1"/>
    <property type="molecule type" value="Genomic_DNA"/>
</dbReference>
<proteinExistence type="predicted"/>